<dbReference type="EMBL" id="AP019695">
    <property type="protein sequence ID" value="BBK23840.1"/>
    <property type="molecule type" value="Genomic_DNA"/>
</dbReference>
<feature type="signal peptide" evidence="1">
    <location>
        <begin position="1"/>
        <end position="24"/>
    </location>
</feature>
<dbReference type="PANTHER" id="PTHR33361">
    <property type="entry name" value="GLR0591 PROTEIN"/>
    <property type="match status" value="1"/>
</dbReference>
<dbReference type="KEGG" id="aarg:Aargi30884_27430"/>
<evidence type="ECO:0000256" key="1">
    <source>
        <dbReference type="SAM" id="SignalP"/>
    </source>
</evidence>
<keyword evidence="1" id="KW-0732">Signal</keyword>
<accession>A0A6N4TLA5</accession>
<dbReference type="RefSeq" id="WP_163052486.1">
    <property type="nucleotide sequence ID" value="NZ_AP019695.1"/>
</dbReference>
<gene>
    <name evidence="2" type="ORF">Aargi30884_27430</name>
</gene>
<evidence type="ECO:0008006" key="4">
    <source>
        <dbReference type="Google" id="ProtNLM"/>
    </source>
</evidence>
<organism evidence="2 3">
    <name type="scientific">Amedibacterium intestinale</name>
    <dbReference type="NCBI Taxonomy" id="2583452"/>
    <lineage>
        <taxon>Bacteria</taxon>
        <taxon>Bacillati</taxon>
        <taxon>Bacillota</taxon>
        <taxon>Erysipelotrichia</taxon>
        <taxon>Erysipelotrichales</taxon>
        <taxon>Erysipelotrichaceae</taxon>
        <taxon>Amedibacterium</taxon>
    </lineage>
</organism>
<dbReference type="PANTHER" id="PTHR33361:SF2">
    <property type="entry name" value="DUF885 DOMAIN-CONTAINING PROTEIN"/>
    <property type="match status" value="1"/>
</dbReference>
<evidence type="ECO:0000313" key="2">
    <source>
        <dbReference type="EMBL" id="BBK23840.1"/>
    </source>
</evidence>
<dbReference type="PROSITE" id="PS51257">
    <property type="entry name" value="PROKAR_LIPOPROTEIN"/>
    <property type="match status" value="1"/>
</dbReference>
<dbReference type="Proteomes" id="UP000464754">
    <property type="component" value="Chromosome"/>
</dbReference>
<evidence type="ECO:0000313" key="3">
    <source>
        <dbReference type="Proteomes" id="UP000464754"/>
    </source>
</evidence>
<reference evidence="3" key="1">
    <citation type="submission" date="2019-05" db="EMBL/GenBank/DDBJ databases">
        <title>Complete genome sequencing of Absiella argi strain JCM 30884.</title>
        <authorList>
            <person name="Sakamoto M."/>
            <person name="Murakami T."/>
            <person name="Mori H."/>
        </authorList>
    </citation>
    <scope>NUCLEOTIDE SEQUENCE [LARGE SCALE GENOMIC DNA]</scope>
    <source>
        <strain evidence="3">JCM 30884</strain>
    </source>
</reference>
<dbReference type="Pfam" id="PF05960">
    <property type="entry name" value="DUF885"/>
    <property type="match status" value="1"/>
</dbReference>
<proteinExistence type="predicted"/>
<feature type="chain" id="PRO_5039631664" description="DUF885 domain-containing protein" evidence="1">
    <location>
        <begin position="25"/>
        <end position="594"/>
    </location>
</feature>
<sequence length="594" mass="68454">MKTKRLSAFLLASALLLSSFGCQRVDPGEEQKKFNDFLNNEFIETMESDYTTSHVYLNKPENFGVSKENIEINLGTRMDMQEQKEEEKKTKETYEQFKKFKRNALTDTQQDIYDSIERSASLYEQMSDDKFDYYASAFESMGGLHYQLPTLFADWELRNEQDVKDLILLLEDVDDYVDSAIEYTKIQAEKGLLMLDLDSIISYCENIVKKGENSSILTSLYDSIDALHLSDTKTSDYKQQVKKAFAASFLPAYQNILDTMNTFKKQGEKNAKSLSAFENGKEYYKLLLQQSIGSDKTPKEVKKMMEDAFYAHISNIQDIVSNLSDDEELLKALSSNQFPQTSYTSYEQILEDIKKDMFQDFPEVKNLKYNIKDINEEIASDSGVAAYFNIPSIDGDSIKQLRVNPKSSDIKSLSTYSTVSHEGFPGHMYQYAYLYENIDNNFAKTLINENAYVEGYAVYAQYESFKYLDNMNQKLLQLFKENELASYCLVIGADIGIHYEGWDLTQFTDYMSEFGFALSKEEATPLYNQLWANPAAFQPYYVGYEEIIDLKENAQDKLGNKFKEKDFNTALLESGIAPFSVVERHIDSYIKRTK</sequence>
<keyword evidence="3" id="KW-1185">Reference proteome</keyword>
<protein>
    <recommendedName>
        <fullName evidence="4">DUF885 domain-containing protein</fullName>
    </recommendedName>
</protein>
<dbReference type="AlphaFoldDB" id="A0A6N4TLA5"/>
<dbReference type="InterPro" id="IPR010281">
    <property type="entry name" value="DUF885"/>
</dbReference>
<name>A0A6N4TLA5_9FIRM</name>